<dbReference type="RefSeq" id="WP_348388665.1">
    <property type="nucleotide sequence ID" value="NZ_CP134146.1"/>
</dbReference>
<name>A0ABY9TMG9_9GAMM</name>
<evidence type="ECO:0000313" key="9">
    <source>
        <dbReference type="EMBL" id="WNC69523.1"/>
    </source>
</evidence>
<dbReference type="PANTHER" id="PTHR23426">
    <property type="entry name" value="FERREDOXIN/ADRENODOXIN"/>
    <property type="match status" value="1"/>
</dbReference>
<dbReference type="CDD" id="cd00207">
    <property type="entry name" value="fer2"/>
    <property type="match status" value="1"/>
</dbReference>
<accession>A0ABY9TMG9</accession>
<evidence type="ECO:0000313" key="10">
    <source>
        <dbReference type="Proteomes" id="UP001248581"/>
    </source>
</evidence>
<dbReference type="InterPro" id="IPR001041">
    <property type="entry name" value="2Fe-2S_ferredoxin-type"/>
</dbReference>
<keyword evidence="3" id="KW-0479">Metal-binding</keyword>
<evidence type="ECO:0000256" key="6">
    <source>
        <dbReference type="ARBA" id="ARBA00023075"/>
    </source>
</evidence>
<protein>
    <submittedName>
        <fullName evidence="9">2Fe-2S iron-sulfur cluster-binding protein</fullName>
    </submittedName>
</protein>
<keyword evidence="4" id="KW-0408">Iron</keyword>
<keyword evidence="6" id="KW-0830">Ubiquinone</keyword>
<dbReference type="InterPro" id="IPR001055">
    <property type="entry name" value="Adrenodoxin-like"/>
</dbReference>
<evidence type="ECO:0000259" key="8">
    <source>
        <dbReference type="PROSITE" id="PS51085"/>
    </source>
</evidence>
<comment type="cofactor">
    <cofactor evidence="7">
        <name>[2Fe-2S] cluster</name>
        <dbReference type="ChEBI" id="CHEBI:190135"/>
    </cofactor>
</comment>
<dbReference type="Pfam" id="PF00111">
    <property type="entry name" value="Fer2"/>
    <property type="match status" value="1"/>
</dbReference>
<evidence type="ECO:0000256" key="5">
    <source>
        <dbReference type="ARBA" id="ARBA00023014"/>
    </source>
</evidence>
<dbReference type="SUPFAM" id="SSF54292">
    <property type="entry name" value="2Fe-2S ferredoxin-like"/>
    <property type="match status" value="1"/>
</dbReference>
<dbReference type="Gene3D" id="3.10.20.30">
    <property type="match status" value="1"/>
</dbReference>
<dbReference type="Proteomes" id="UP001248581">
    <property type="component" value="Chromosome"/>
</dbReference>
<keyword evidence="2" id="KW-0001">2Fe-2S</keyword>
<keyword evidence="10" id="KW-1185">Reference proteome</keyword>
<evidence type="ECO:0000256" key="4">
    <source>
        <dbReference type="ARBA" id="ARBA00023004"/>
    </source>
</evidence>
<feature type="domain" description="2Fe-2S ferredoxin-type" evidence="8">
    <location>
        <begin position="2"/>
        <end position="103"/>
    </location>
</feature>
<comment type="similarity">
    <text evidence="1">Belongs to the adrenodoxin/putidaredoxin family.</text>
</comment>
<evidence type="ECO:0000256" key="2">
    <source>
        <dbReference type="ARBA" id="ARBA00022714"/>
    </source>
</evidence>
<dbReference type="EMBL" id="CP134146">
    <property type="protein sequence ID" value="WNC69523.1"/>
    <property type="molecule type" value="Genomic_DNA"/>
</dbReference>
<dbReference type="PANTHER" id="PTHR23426:SF65">
    <property type="entry name" value="FERREDOXIN-2, MITOCHONDRIAL"/>
    <property type="match status" value="1"/>
</dbReference>
<evidence type="ECO:0000256" key="7">
    <source>
        <dbReference type="ARBA" id="ARBA00034078"/>
    </source>
</evidence>
<keyword evidence="5" id="KW-0411">Iron-sulfur</keyword>
<dbReference type="PROSITE" id="PS51085">
    <property type="entry name" value="2FE2S_FER_2"/>
    <property type="match status" value="1"/>
</dbReference>
<dbReference type="InterPro" id="IPR036010">
    <property type="entry name" value="2Fe-2S_ferredoxin-like_sf"/>
</dbReference>
<organism evidence="9 10">
    <name type="scientific">Thalassotalea nanhaiensis</name>
    <dbReference type="NCBI Taxonomy" id="3065648"/>
    <lineage>
        <taxon>Bacteria</taxon>
        <taxon>Pseudomonadati</taxon>
        <taxon>Pseudomonadota</taxon>
        <taxon>Gammaproteobacteria</taxon>
        <taxon>Alteromonadales</taxon>
        <taxon>Colwelliaceae</taxon>
        <taxon>Thalassotalea</taxon>
    </lineage>
</organism>
<gene>
    <name evidence="9" type="ORF">RI845_05085</name>
</gene>
<reference evidence="10" key="1">
    <citation type="submission" date="2023-09" db="EMBL/GenBank/DDBJ databases">
        <authorList>
            <person name="Li S."/>
            <person name="Li X."/>
            <person name="Zhang C."/>
            <person name="Zhao Z."/>
        </authorList>
    </citation>
    <scope>NUCLEOTIDE SEQUENCE [LARGE SCALE GENOMIC DNA]</scope>
    <source>
        <strain evidence="10">SQ345</strain>
    </source>
</reference>
<evidence type="ECO:0000256" key="3">
    <source>
        <dbReference type="ARBA" id="ARBA00022723"/>
    </source>
</evidence>
<evidence type="ECO:0000256" key="1">
    <source>
        <dbReference type="ARBA" id="ARBA00010914"/>
    </source>
</evidence>
<dbReference type="InterPro" id="IPR012675">
    <property type="entry name" value="Beta-grasp_dom_sf"/>
</dbReference>
<proteinExistence type="inferred from homology"/>
<sequence>MTKITFIQNNGLEKTVIAENNLSLMVAAVENEISGIPAVCNGCCSCGTCLVHVDETYIDKLSTKYVGEEQVLSKLKNSNANSRLACQIIVSDKLDGMIIKVGN</sequence>